<proteinExistence type="predicted"/>
<accession>A0A2S3R3C4</accession>
<dbReference type="RefSeq" id="WP_047110559.1">
    <property type="nucleotide sequence ID" value="NZ_JAERHV010000002.1"/>
</dbReference>
<organism evidence="1 2">
    <name type="scientific">Vibrio vulnificus</name>
    <dbReference type="NCBI Taxonomy" id="672"/>
    <lineage>
        <taxon>Bacteria</taxon>
        <taxon>Pseudomonadati</taxon>
        <taxon>Pseudomonadota</taxon>
        <taxon>Gammaproteobacteria</taxon>
        <taxon>Vibrionales</taxon>
        <taxon>Vibrionaceae</taxon>
        <taxon>Vibrio</taxon>
    </lineage>
</organism>
<dbReference type="Proteomes" id="UP000237466">
    <property type="component" value="Unassembled WGS sequence"/>
</dbReference>
<evidence type="ECO:0000313" key="2">
    <source>
        <dbReference type="Proteomes" id="UP000237466"/>
    </source>
</evidence>
<name>A0A2S3R3C4_VIBVL</name>
<sequence length="195" mass="22498">MKANLLINHLTRHPKYHYLLISHSFFHFYVTLLTLALLLCFQKVFASEIPSESQLKAAAIYRTSHFVHWPDRSPDEPIRFCIKGDKKVQQALEMILENKPNTSRQFLISNNLKQCDFIYFHEKTRFQILKAQTNTTVTISDKKDFLKIGGVVELTITQGRAAIGICQRALQAKDFTVDASLMRIADVKEAKRCVR</sequence>
<dbReference type="EMBL" id="PDGH01000081">
    <property type="protein sequence ID" value="POB48207.1"/>
    <property type="molecule type" value="Genomic_DNA"/>
</dbReference>
<protein>
    <submittedName>
        <fullName evidence="1">DUF4154 domain-containing protein</fullName>
    </submittedName>
</protein>
<evidence type="ECO:0000313" key="1">
    <source>
        <dbReference type="EMBL" id="POB48207.1"/>
    </source>
</evidence>
<dbReference type="AlphaFoldDB" id="A0A2S3R3C4"/>
<gene>
    <name evidence="1" type="ORF">CRN52_10805</name>
</gene>
<dbReference type="InterPro" id="IPR025293">
    <property type="entry name" value="YfiR/HmsC-like"/>
</dbReference>
<dbReference type="Pfam" id="PF13689">
    <property type="entry name" value="DUF4154"/>
    <property type="match status" value="1"/>
</dbReference>
<comment type="caution">
    <text evidence="1">The sequence shown here is derived from an EMBL/GenBank/DDBJ whole genome shotgun (WGS) entry which is preliminary data.</text>
</comment>
<reference evidence="1 2" key="1">
    <citation type="journal article" date="2018" name="Front. Microbiol.">
        <title>Phylogeny of Vibrio vulnificus from the Analysis of the Core-Genome: Implications for Intra-Species Taxonomy.</title>
        <authorList>
            <person name="Roig F.J."/>
            <person name="Gonzalez-Candelas F."/>
            <person name="Sanjuan E."/>
            <person name="Fouz B."/>
            <person name="Feil E.J."/>
            <person name="Llorens C."/>
            <person name="Baker-Austin C."/>
            <person name="Oliver J.D."/>
            <person name="Danin-Poleg Y."/>
            <person name="Gibas C.J."/>
            <person name="Kashi Y."/>
            <person name="Gulig P.A."/>
            <person name="Morrison S.S."/>
            <person name="Amaro C."/>
        </authorList>
    </citation>
    <scope>NUCLEOTIDE SEQUENCE [LARGE SCALE GENOMIC DNA]</scope>
    <source>
        <strain evidence="1 2">CECT4608</strain>
    </source>
</reference>